<keyword evidence="2" id="KW-0479">Metal-binding</keyword>
<name>A0A4U7JJY3_9FIRM</name>
<dbReference type="GO" id="GO:0046872">
    <property type="term" value="F:metal ion binding"/>
    <property type="evidence" value="ECO:0007669"/>
    <property type="project" value="UniProtKB-KW"/>
</dbReference>
<dbReference type="NCBIfam" id="TIGR00040">
    <property type="entry name" value="yfcE"/>
    <property type="match status" value="1"/>
</dbReference>
<evidence type="ECO:0000313" key="4">
    <source>
        <dbReference type="EMBL" id="QNU68275.1"/>
    </source>
</evidence>
<dbReference type="SUPFAM" id="SSF56300">
    <property type="entry name" value="Metallo-dependent phosphatases"/>
    <property type="match status" value="1"/>
</dbReference>
<proteinExistence type="inferred from homology"/>
<dbReference type="Pfam" id="PF12850">
    <property type="entry name" value="Metallophos_2"/>
    <property type="match status" value="1"/>
</dbReference>
<dbReference type="InterPro" id="IPR041802">
    <property type="entry name" value="MPP_YfcE"/>
</dbReference>
<organism evidence="4 5">
    <name type="scientific">Ruminiclostridium herbifermentans</name>
    <dbReference type="NCBI Taxonomy" id="2488810"/>
    <lineage>
        <taxon>Bacteria</taxon>
        <taxon>Bacillati</taxon>
        <taxon>Bacillota</taxon>
        <taxon>Clostridia</taxon>
        <taxon>Eubacteriales</taxon>
        <taxon>Oscillospiraceae</taxon>
        <taxon>Ruminiclostridium</taxon>
    </lineage>
</organism>
<gene>
    <name evidence="4" type="ORF">EHE19_007650</name>
</gene>
<accession>A0A4U7JJY3</accession>
<evidence type="ECO:0000259" key="3">
    <source>
        <dbReference type="Pfam" id="PF12850"/>
    </source>
</evidence>
<dbReference type="InterPro" id="IPR024654">
    <property type="entry name" value="Calcineurin-like_PHP_lpxH"/>
</dbReference>
<dbReference type="RefSeq" id="WP_137696498.1">
    <property type="nucleotide sequence ID" value="NZ_CP061336.1"/>
</dbReference>
<dbReference type="EMBL" id="CP061336">
    <property type="protein sequence ID" value="QNU68275.1"/>
    <property type="molecule type" value="Genomic_DNA"/>
</dbReference>
<dbReference type="Gene3D" id="3.60.21.10">
    <property type="match status" value="1"/>
</dbReference>
<evidence type="ECO:0000256" key="1">
    <source>
        <dbReference type="ARBA" id="ARBA00008950"/>
    </source>
</evidence>
<dbReference type="CDD" id="cd00841">
    <property type="entry name" value="MPP_YfcE"/>
    <property type="match status" value="1"/>
</dbReference>
<dbReference type="InterPro" id="IPR000979">
    <property type="entry name" value="Phosphodiesterase_MJ0936/Vps29"/>
</dbReference>
<evidence type="ECO:0000256" key="2">
    <source>
        <dbReference type="RuleBase" id="RU362039"/>
    </source>
</evidence>
<dbReference type="EC" id="3.1.4.-" evidence="2"/>
<dbReference type="AlphaFoldDB" id="A0A4U7JJY3"/>
<evidence type="ECO:0000313" key="5">
    <source>
        <dbReference type="Proteomes" id="UP000306409"/>
    </source>
</evidence>
<dbReference type="GO" id="GO:0016787">
    <property type="term" value="F:hydrolase activity"/>
    <property type="evidence" value="ECO:0007669"/>
    <property type="project" value="UniProtKB-UniRule"/>
</dbReference>
<dbReference type="InterPro" id="IPR029052">
    <property type="entry name" value="Metallo-depent_PP-like"/>
</dbReference>
<dbReference type="OrthoDB" id="9800565at2"/>
<comment type="cofactor">
    <cofactor evidence="2">
        <name>a divalent metal cation</name>
        <dbReference type="ChEBI" id="CHEBI:60240"/>
    </cofactor>
</comment>
<feature type="domain" description="Calcineurin-like phosphoesterase" evidence="3">
    <location>
        <begin position="1"/>
        <end position="148"/>
    </location>
</feature>
<sequence>MKALVISDSHGYISNARIAIGLNPDVEIIIHLGDYYKDAVRLSELYPNIRFEFVSGNCDGNKDISTEKVLEIENNIIFITHGHNYSVKLNYKRILERAKAENAKLVLFGHTHVATIEKIDNILLLNPGSITQSRSRFSESYAILDINKNKIFSDILYF</sequence>
<comment type="similarity">
    <text evidence="1 2">Belongs to the metallophosphoesterase superfamily. YfcE family.</text>
</comment>
<protein>
    <recommendedName>
        <fullName evidence="2">Phosphoesterase</fullName>
        <ecNumber evidence="2">3.1.4.-</ecNumber>
    </recommendedName>
</protein>
<keyword evidence="5" id="KW-1185">Reference proteome</keyword>
<reference evidence="4 5" key="1">
    <citation type="submission" date="2020-09" db="EMBL/GenBank/DDBJ databases">
        <title>Characterization and genome sequencing of Ruminiclostridium sp. nov. MA18.</title>
        <authorList>
            <person name="Rettenmaier R."/>
            <person name="Kowollik M.-L."/>
            <person name="Liebl W."/>
            <person name="Zverlov V."/>
        </authorList>
    </citation>
    <scope>NUCLEOTIDE SEQUENCE [LARGE SCALE GENOMIC DNA]</scope>
    <source>
        <strain evidence="4 5">MA18</strain>
    </source>
</reference>
<dbReference type="KEGG" id="rher:EHE19_007650"/>
<dbReference type="Proteomes" id="UP000306409">
    <property type="component" value="Chromosome"/>
</dbReference>
<dbReference type="PANTHER" id="PTHR11124">
    <property type="entry name" value="VACUOLAR SORTING PROTEIN VPS29"/>
    <property type="match status" value="1"/>
</dbReference>